<dbReference type="EMBL" id="JAGQHS010000042">
    <property type="protein sequence ID" value="MCA9756113.1"/>
    <property type="molecule type" value="Genomic_DNA"/>
</dbReference>
<proteinExistence type="predicted"/>
<dbReference type="Pfam" id="PF25231">
    <property type="entry name" value="DUF7847"/>
    <property type="match status" value="1"/>
</dbReference>
<feature type="transmembrane region" description="Helical" evidence="2">
    <location>
        <begin position="55"/>
        <end position="80"/>
    </location>
</feature>
<sequence>MRFGEAYSPGTAIEAGWGALKRAPIPLLLGAVILMLSGSHCGVDSDDWRDMPRWAWDLLGVAVLSGGVFGLLFFALQVFVTPGYLRVAGRAIYGQHPEFEKLFGSGDRFFDMLLWMLLRIAILVGSSFALALPLLPLGLFGGAAAVIGSGRWDHWDGVGVAFVMIGVLYVLFFALPVLLYVELGLYFGRFAVALEKKGPIEALRLSWGLASGNRLRLLLFRIVMFFVFFVGLFALFIGAIATRAIADSGSVGAFLALRRGGWPGPAMAAAGHGGGPTSGGPGASPPRPTPPPAPVPPPPASPPSPPASPPSPPPAPPSPPASASPSAPEPSSSAPAPSPAPSRDSGD</sequence>
<gene>
    <name evidence="4" type="ORF">KDA27_09945</name>
</gene>
<feature type="transmembrane region" description="Helical" evidence="2">
    <location>
        <begin position="218"/>
        <end position="241"/>
    </location>
</feature>
<feature type="compositionally biased region" description="Gly residues" evidence="1">
    <location>
        <begin position="271"/>
        <end position="282"/>
    </location>
</feature>
<comment type="caution">
    <text evidence="4">The sequence shown here is derived from an EMBL/GenBank/DDBJ whole genome shotgun (WGS) entry which is preliminary data.</text>
</comment>
<protein>
    <recommendedName>
        <fullName evidence="3">DUF7847 domain-containing protein</fullName>
    </recommendedName>
</protein>
<feature type="compositionally biased region" description="Pro residues" evidence="1">
    <location>
        <begin position="283"/>
        <end position="322"/>
    </location>
</feature>
<evidence type="ECO:0000313" key="5">
    <source>
        <dbReference type="Proteomes" id="UP000739538"/>
    </source>
</evidence>
<organism evidence="4 5">
    <name type="scientific">Eiseniibacteriota bacterium</name>
    <dbReference type="NCBI Taxonomy" id="2212470"/>
    <lineage>
        <taxon>Bacteria</taxon>
        <taxon>Candidatus Eiseniibacteriota</taxon>
    </lineage>
</organism>
<feature type="region of interest" description="Disordered" evidence="1">
    <location>
        <begin position="266"/>
        <end position="347"/>
    </location>
</feature>
<keyword evidence="2" id="KW-0812">Transmembrane</keyword>
<dbReference type="Proteomes" id="UP000739538">
    <property type="component" value="Unassembled WGS sequence"/>
</dbReference>
<dbReference type="InterPro" id="IPR057169">
    <property type="entry name" value="DUF7847"/>
</dbReference>
<evidence type="ECO:0000259" key="3">
    <source>
        <dbReference type="Pfam" id="PF25231"/>
    </source>
</evidence>
<keyword evidence="2" id="KW-1133">Transmembrane helix</keyword>
<keyword evidence="2" id="KW-0472">Membrane</keyword>
<feature type="domain" description="DUF7847" evidence="3">
    <location>
        <begin position="12"/>
        <end position="235"/>
    </location>
</feature>
<evidence type="ECO:0000256" key="1">
    <source>
        <dbReference type="SAM" id="MobiDB-lite"/>
    </source>
</evidence>
<feature type="transmembrane region" description="Helical" evidence="2">
    <location>
        <begin position="158"/>
        <end position="181"/>
    </location>
</feature>
<reference evidence="4" key="2">
    <citation type="journal article" date="2021" name="Microbiome">
        <title>Successional dynamics and alternative stable states in a saline activated sludge microbial community over 9 years.</title>
        <authorList>
            <person name="Wang Y."/>
            <person name="Ye J."/>
            <person name="Ju F."/>
            <person name="Liu L."/>
            <person name="Boyd J.A."/>
            <person name="Deng Y."/>
            <person name="Parks D.H."/>
            <person name="Jiang X."/>
            <person name="Yin X."/>
            <person name="Woodcroft B.J."/>
            <person name="Tyson G.W."/>
            <person name="Hugenholtz P."/>
            <person name="Polz M.F."/>
            <person name="Zhang T."/>
        </authorList>
    </citation>
    <scope>NUCLEOTIDE SEQUENCE</scope>
    <source>
        <strain evidence="4">HKST-UBA02</strain>
    </source>
</reference>
<name>A0A956SF88_UNCEI</name>
<feature type="transmembrane region" description="Helical" evidence="2">
    <location>
        <begin position="113"/>
        <end position="146"/>
    </location>
</feature>
<feature type="compositionally biased region" description="Low complexity" evidence="1">
    <location>
        <begin position="323"/>
        <end position="335"/>
    </location>
</feature>
<reference evidence="4" key="1">
    <citation type="submission" date="2020-04" db="EMBL/GenBank/DDBJ databases">
        <authorList>
            <person name="Zhang T."/>
        </authorList>
    </citation>
    <scope>NUCLEOTIDE SEQUENCE</scope>
    <source>
        <strain evidence="4">HKST-UBA02</strain>
    </source>
</reference>
<dbReference type="AlphaFoldDB" id="A0A956SF88"/>
<accession>A0A956SF88</accession>
<evidence type="ECO:0000313" key="4">
    <source>
        <dbReference type="EMBL" id="MCA9756113.1"/>
    </source>
</evidence>
<dbReference type="PRINTS" id="PR01217">
    <property type="entry name" value="PRICHEXTENSN"/>
</dbReference>
<evidence type="ECO:0000256" key="2">
    <source>
        <dbReference type="SAM" id="Phobius"/>
    </source>
</evidence>